<dbReference type="AlphaFoldDB" id="A0A2T4AIX1"/>
<dbReference type="EMBL" id="KZ679678">
    <property type="protein sequence ID" value="PTB57003.1"/>
    <property type="molecule type" value="Genomic_DNA"/>
</dbReference>
<reference evidence="1 2" key="1">
    <citation type="submission" date="2016-07" db="EMBL/GenBank/DDBJ databases">
        <title>Multiple horizontal gene transfer events from other fungi enriched the ability of initially mycotrophic Trichoderma (Ascomycota) to feed on dead plant biomass.</title>
        <authorList>
            <consortium name="DOE Joint Genome Institute"/>
            <person name="Aerts A."/>
            <person name="Atanasova L."/>
            <person name="Chenthamara K."/>
            <person name="Zhang J."/>
            <person name="Grujic M."/>
            <person name="Henrissat B."/>
            <person name="Kuo A."/>
            <person name="Salamov A."/>
            <person name="Lipzen A."/>
            <person name="Labutti K."/>
            <person name="Barry K."/>
            <person name="Miao Y."/>
            <person name="Rahimi M.J."/>
            <person name="Shen Q."/>
            <person name="Grigoriev I.V."/>
            <person name="Kubicek C.P."/>
            <person name="Druzhinina I.S."/>
        </authorList>
    </citation>
    <scope>NUCLEOTIDE SEQUENCE [LARGE SCALE GENOMIC DNA]</scope>
    <source>
        <strain evidence="1 2">CBS 226.95</strain>
    </source>
</reference>
<name>A0A2T4AIX1_TRIHA</name>
<gene>
    <name evidence="1" type="ORF">M431DRAFT_112539</name>
</gene>
<dbReference type="STRING" id="983964.A0A2T4AIX1"/>
<dbReference type="RefSeq" id="XP_024776680.1">
    <property type="nucleotide sequence ID" value="XM_024911836.1"/>
</dbReference>
<dbReference type="Proteomes" id="UP000241690">
    <property type="component" value="Unassembled WGS sequence"/>
</dbReference>
<evidence type="ECO:0000313" key="1">
    <source>
        <dbReference type="EMBL" id="PTB57003.1"/>
    </source>
</evidence>
<dbReference type="GeneID" id="36620395"/>
<keyword evidence="2" id="KW-1185">Reference proteome</keyword>
<accession>A0A2T4AIX1</accession>
<sequence>MEPVDILLLEGDPESGFRTKNVPGETARSVLIDRGEALVLRAALVNVTHGNFTPAEDAASLLIFHFSFIAVNSSHRFTSGQIKLVFNDESGDDRNRPEVFAIAPQGKFAINKAVSTKDVKQSLTASLKGEFTGVGGELGYTTQVQSTEHATTLTGSKRLLETGWGKGNSAIWTLAEDPKLKQGIPSFLRTAVLLRRRDEVPFSFNITVNTDVDIGSRLRQLIGRERPDPIDPVQLAESTDLDKLGITSLNPGVVDLTNMKQIDLEKHANIVVATLLDVPA</sequence>
<organism evidence="1 2">
    <name type="scientific">Trichoderma harzianum CBS 226.95</name>
    <dbReference type="NCBI Taxonomy" id="983964"/>
    <lineage>
        <taxon>Eukaryota</taxon>
        <taxon>Fungi</taxon>
        <taxon>Dikarya</taxon>
        <taxon>Ascomycota</taxon>
        <taxon>Pezizomycotina</taxon>
        <taxon>Sordariomycetes</taxon>
        <taxon>Hypocreomycetidae</taxon>
        <taxon>Hypocreales</taxon>
        <taxon>Hypocreaceae</taxon>
        <taxon>Trichoderma</taxon>
    </lineage>
</organism>
<evidence type="ECO:0000313" key="2">
    <source>
        <dbReference type="Proteomes" id="UP000241690"/>
    </source>
</evidence>
<protein>
    <submittedName>
        <fullName evidence="1">Uncharacterized protein</fullName>
    </submittedName>
</protein>
<proteinExistence type="predicted"/>